<name>A0A5B7HJ46_PORTR</name>
<dbReference type="Proteomes" id="UP000324222">
    <property type="component" value="Unassembled WGS sequence"/>
</dbReference>
<feature type="compositionally biased region" description="Basic and acidic residues" evidence="1">
    <location>
        <begin position="29"/>
        <end position="42"/>
    </location>
</feature>
<reference evidence="2 3" key="1">
    <citation type="submission" date="2019-05" db="EMBL/GenBank/DDBJ databases">
        <title>Another draft genome of Portunus trituberculatus and its Hox gene families provides insights of decapod evolution.</title>
        <authorList>
            <person name="Jeong J.-H."/>
            <person name="Song I."/>
            <person name="Kim S."/>
            <person name="Choi T."/>
            <person name="Kim D."/>
            <person name="Ryu S."/>
            <person name="Kim W."/>
        </authorList>
    </citation>
    <scope>NUCLEOTIDE SEQUENCE [LARGE SCALE GENOMIC DNA]</scope>
    <source>
        <tissue evidence="2">Muscle</tissue>
    </source>
</reference>
<protein>
    <submittedName>
        <fullName evidence="2">Uncharacterized protein</fullName>
    </submittedName>
</protein>
<dbReference type="EMBL" id="VSRR010030763">
    <property type="protein sequence ID" value="MPC70213.1"/>
    <property type="molecule type" value="Genomic_DNA"/>
</dbReference>
<evidence type="ECO:0000256" key="1">
    <source>
        <dbReference type="SAM" id="MobiDB-lite"/>
    </source>
</evidence>
<gene>
    <name evidence="2" type="ORF">E2C01_064455</name>
</gene>
<feature type="region of interest" description="Disordered" evidence="1">
    <location>
        <begin position="1"/>
        <end position="42"/>
    </location>
</feature>
<dbReference type="AlphaFoldDB" id="A0A5B7HJ46"/>
<evidence type="ECO:0000313" key="2">
    <source>
        <dbReference type="EMBL" id="MPC70213.1"/>
    </source>
</evidence>
<sequence>MYSLREEDSPRQRTSYETPPDPLTFYLARDARPPPKERDAETRFCDEVDTWGL</sequence>
<organism evidence="2 3">
    <name type="scientific">Portunus trituberculatus</name>
    <name type="common">Swimming crab</name>
    <name type="synonym">Neptunus trituberculatus</name>
    <dbReference type="NCBI Taxonomy" id="210409"/>
    <lineage>
        <taxon>Eukaryota</taxon>
        <taxon>Metazoa</taxon>
        <taxon>Ecdysozoa</taxon>
        <taxon>Arthropoda</taxon>
        <taxon>Crustacea</taxon>
        <taxon>Multicrustacea</taxon>
        <taxon>Malacostraca</taxon>
        <taxon>Eumalacostraca</taxon>
        <taxon>Eucarida</taxon>
        <taxon>Decapoda</taxon>
        <taxon>Pleocyemata</taxon>
        <taxon>Brachyura</taxon>
        <taxon>Eubrachyura</taxon>
        <taxon>Portunoidea</taxon>
        <taxon>Portunidae</taxon>
        <taxon>Portuninae</taxon>
        <taxon>Portunus</taxon>
    </lineage>
</organism>
<proteinExistence type="predicted"/>
<accession>A0A5B7HJ46</accession>
<keyword evidence="3" id="KW-1185">Reference proteome</keyword>
<feature type="compositionally biased region" description="Basic and acidic residues" evidence="1">
    <location>
        <begin position="1"/>
        <end position="11"/>
    </location>
</feature>
<evidence type="ECO:0000313" key="3">
    <source>
        <dbReference type="Proteomes" id="UP000324222"/>
    </source>
</evidence>
<comment type="caution">
    <text evidence="2">The sequence shown here is derived from an EMBL/GenBank/DDBJ whole genome shotgun (WGS) entry which is preliminary data.</text>
</comment>